<feature type="region of interest" description="Disordered" evidence="1">
    <location>
        <begin position="1"/>
        <end position="35"/>
    </location>
</feature>
<evidence type="ECO:0000313" key="3">
    <source>
        <dbReference type="Proteomes" id="UP000295703"/>
    </source>
</evidence>
<accession>A0A4R8RH80</accession>
<gene>
    <name evidence="2" type="ORF">CTRI78_v006332</name>
</gene>
<organism evidence="2 3">
    <name type="scientific">Colletotrichum trifolii</name>
    <dbReference type="NCBI Taxonomy" id="5466"/>
    <lineage>
        <taxon>Eukaryota</taxon>
        <taxon>Fungi</taxon>
        <taxon>Dikarya</taxon>
        <taxon>Ascomycota</taxon>
        <taxon>Pezizomycotina</taxon>
        <taxon>Sordariomycetes</taxon>
        <taxon>Hypocreomycetidae</taxon>
        <taxon>Glomerellales</taxon>
        <taxon>Glomerellaceae</taxon>
        <taxon>Colletotrichum</taxon>
        <taxon>Colletotrichum orbiculare species complex</taxon>
    </lineage>
</organism>
<dbReference type="EMBL" id="RYZW01000059">
    <property type="protein sequence ID" value="TDZ54462.1"/>
    <property type="molecule type" value="Genomic_DNA"/>
</dbReference>
<name>A0A4R8RH80_COLTR</name>
<protein>
    <submittedName>
        <fullName evidence="2">Uncharacterized protein</fullName>
    </submittedName>
</protein>
<sequence>MFGYEMNPPQSGSANDNGDPGPGPSPSSADRFGEISPVNNDFLPFAVWSPARDVWITGCPVARLLPLRGVFVGTAAEDEQYVRVVRVIMSIRGVVGTLSECWLHSRVLLAVGLNVAVSRRF</sequence>
<keyword evidence="3" id="KW-1185">Reference proteome</keyword>
<proteinExistence type="predicted"/>
<dbReference type="Proteomes" id="UP000295703">
    <property type="component" value="Unassembled WGS sequence"/>
</dbReference>
<evidence type="ECO:0000313" key="2">
    <source>
        <dbReference type="EMBL" id="TDZ54462.1"/>
    </source>
</evidence>
<dbReference type="AlphaFoldDB" id="A0A4R8RH80"/>
<reference evidence="2 3" key="1">
    <citation type="submission" date="2018-12" db="EMBL/GenBank/DDBJ databases">
        <title>Genome sequence and assembly of Colletotrichum trifolii.</title>
        <authorList>
            <person name="Gan P."/>
            <person name="Shirasu K."/>
        </authorList>
    </citation>
    <scope>NUCLEOTIDE SEQUENCE [LARGE SCALE GENOMIC DNA]</scope>
    <source>
        <strain evidence="2 3">543-2</strain>
    </source>
</reference>
<evidence type="ECO:0000256" key="1">
    <source>
        <dbReference type="SAM" id="MobiDB-lite"/>
    </source>
</evidence>
<comment type="caution">
    <text evidence="2">The sequence shown here is derived from an EMBL/GenBank/DDBJ whole genome shotgun (WGS) entry which is preliminary data.</text>
</comment>